<gene>
    <name evidence="1" type="ORF">X777_07531</name>
</gene>
<organism evidence="1 2">
    <name type="scientific">Ooceraea biroi</name>
    <name type="common">Clonal raider ant</name>
    <name type="synonym">Cerapachys biroi</name>
    <dbReference type="NCBI Taxonomy" id="2015173"/>
    <lineage>
        <taxon>Eukaryota</taxon>
        <taxon>Metazoa</taxon>
        <taxon>Ecdysozoa</taxon>
        <taxon>Arthropoda</taxon>
        <taxon>Hexapoda</taxon>
        <taxon>Insecta</taxon>
        <taxon>Pterygota</taxon>
        <taxon>Neoptera</taxon>
        <taxon>Endopterygota</taxon>
        <taxon>Hymenoptera</taxon>
        <taxon>Apocrita</taxon>
        <taxon>Aculeata</taxon>
        <taxon>Formicoidea</taxon>
        <taxon>Formicidae</taxon>
        <taxon>Dorylinae</taxon>
        <taxon>Ooceraea</taxon>
    </lineage>
</organism>
<keyword evidence="2" id="KW-1185">Reference proteome</keyword>
<dbReference type="AlphaFoldDB" id="A0A026X3Z2"/>
<evidence type="ECO:0000313" key="1">
    <source>
        <dbReference type="EMBL" id="EZA62716.1"/>
    </source>
</evidence>
<dbReference type="EMBL" id="KK107019">
    <property type="protein sequence ID" value="EZA62716.1"/>
    <property type="molecule type" value="Genomic_DNA"/>
</dbReference>
<reference evidence="1 2" key="1">
    <citation type="journal article" date="2014" name="Curr. Biol.">
        <title>The genome of the clonal raider ant Cerapachys biroi.</title>
        <authorList>
            <person name="Oxley P.R."/>
            <person name="Ji L."/>
            <person name="Fetter-Pruneda I."/>
            <person name="McKenzie S.K."/>
            <person name="Li C."/>
            <person name="Hu H."/>
            <person name="Zhang G."/>
            <person name="Kronauer D.J."/>
        </authorList>
    </citation>
    <scope>NUCLEOTIDE SEQUENCE [LARGE SCALE GENOMIC DNA]</scope>
</reference>
<sequence length="92" mass="10470">MRRREEGENCLVSVEQWGIPSKGWDLVSALWVRVTTERETKNKRTGRGSLNATLARAGGRSCRGQEFNTKIFKCPRHTCDICTTPHYEKICG</sequence>
<name>A0A026X3Z2_OOCBI</name>
<dbReference type="Proteomes" id="UP000053097">
    <property type="component" value="Unassembled WGS sequence"/>
</dbReference>
<proteinExistence type="predicted"/>
<evidence type="ECO:0000313" key="2">
    <source>
        <dbReference type="Proteomes" id="UP000053097"/>
    </source>
</evidence>
<protein>
    <submittedName>
        <fullName evidence="1">Uncharacterized protein</fullName>
    </submittedName>
</protein>
<accession>A0A026X3Z2</accession>